<protein>
    <submittedName>
        <fullName evidence="1">Uncharacterized protein</fullName>
    </submittedName>
</protein>
<evidence type="ECO:0000313" key="1">
    <source>
        <dbReference type="EMBL" id="KAI3724665.1"/>
    </source>
</evidence>
<sequence length="69" mass="7806">MLTVTKVFSSFLSLKITLELKKLLIDTSLLAMKKSKLDDLESCDEEDIDNGAFDDILGTQEESMKFMLD</sequence>
<dbReference type="EMBL" id="CM042014">
    <property type="protein sequence ID" value="KAI3724665.1"/>
    <property type="molecule type" value="Genomic_DNA"/>
</dbReference>
<evidence type="ECO:0000313" key="2">
    <source>
        <dbReference type="Proteomes" id="UP001055811"/>
    </source>
</evidence>
<dbReference type="Proteomes" id="UP001055811">
    <property type="component" value="Linkage Group LG06"/>
</dbReference>
<reference evidence="2" key="1">
    <citation type="journal article" date="2022" name="Mol. Ecol. Resour.">
        <title>The genomes of chicory, endive, great burdock and yacon provide insights into Asteraceae palaeo-polyploidization history and plant inulin production.</title>
        <authorList>
            <person name="Fan W."/>
            <person name="Wang S."/>
            <person name="Wang H."/>
            <person name="Wang A."/>
            <person name="Jiang F."/>
            <person name="Liu H."/>
            <person name="Zhao H."/>
            <person name="Xu D."/>
            <person name="Zhang Y."/>
        </authorList>
    </citation>
    <scope>NUCLEOTIDE SEQUENCE [LARGE SCALE GENOMIC DNA]</scope>
    <source>
        <strain evidence="2">cv. Punajuju</strain>
    </source>
</reference>
<keyword evidence="2" id="KW-1185">Reference proteome</keyword>
<comment type="caution">
    <text evidence="1">The sequence shown here is derived from an EMBL/GenBank/DDBJ whole genome shotgun (WGS) entry which is preliminary data.</text>
</comment>
<gene>
    <name evidence="1" type="ORF">L2E82_36450</name>
</gene>
<accession>A0ACB9BRR4</accession>
<reference evidence="1 2" key="2">
    <citation type="journal article" date="2022" name="Mol. Ecol. Resour.">
        <title>The genomes of chicory, endive, great burdock and yacon provide insights into Asteraceae paleo-polyploidization history and plant inulin production.</title>
        <authorList>
            <person name="Fan W."/>
            <person name="Wang S."/>
            <person name="Wang H."/>
            <person name="Wang A."/>
            <person name="Jiang F."/>
            <person name="Liu H."/>
            <person name="Zhao H."/>
            <person name="Xu D."/>
            <person name="Zhang Y."/>
        </authorList>
    </citation>
    <scope>NUCLEOTIDE SEQUENCE [LARGE SCALE GENOMIC DNA]</scope>
    <source>
        <strain evidence="2">cv. Punajuju</strain>
        <tissue evidence="1">Leaves</tissue>
    </source>
</reference>
<proteinExistence type="predicted"/>
<organism evidence="1 2">
    <name type="scientific">Cichorium intybus</name>
    <name type="common">Chicory</name>
    <dbReference type="NCBI Taxonomy" id="13427"/>
    <lineage>
        <taxon>Eukaryota</taxon>
        <taxon>Viridiplantae</taxon>
        <taxon>Streptophyta</taxon>
        <taxon>Embryophyta</taxon>
        <taxon>Tracheophyta</taxon>
        <taxon>Spermatophyta</taxon>
        <taxon>Magnoliopsida</taxon>
        <taxon>eudicotyledons</taxon>
        <taxon>Gunneridae</taxon>
        <taxon>Pentapetalae</taxon>
        <taxon>asterids</taxon>
        <taxon>campanulids</taxon>
        <taxon>Asterales</taxon>
        <taxon>Asteraceae</taxon>
        <taxon>Cichorioideae</taxon>
        <taxon>Cichorieae</taxon>
        <taxon>Cichoriinae</taxon>
        <taxon>Cichorium</taxon>
    </lineage>
</organism>
<name>A0ACB9BRR4_CICIN</name>